<feature type="compositionally biased region" description="Basic and acidic residues" evidence="1">
    <location>
        <begin position="239"/>
        <end position="249"/>
    </location>
</feature>
<gene>
    <name evidence="2" type="ORF">LPMP_040830</name>
</gene>
<proteinExistence type="predicted"/>
<name>A0A088RHF0_LEIPA</name>
<dbReference type="eggNOG" id="ENOG502SQA9">
    <property type="taxonomic scope" value="Eukaryota"/>
</dbReference>
<dbReference type="KEGG" id="lpan:LPMP_040830"/>
<dbReference type="GeneID" id="22572042"/>
<dbReference type="OrthoDB" id="10401174at2759"/>
<accession>A0A088RHF0</accession>
<keyword evidence="3" id="KW-1185">Reference proteome</keyword>
<evidence type="ECO:0000313" key="3">
    <source>
        <dbReference type="Proteomes" id="UP000063063"/>
    </source>
</evidence>
<protein>
    <submittedName>
        <fullName evidence="2">Uncharacterized protein</fullName>
    </submittedName>
</protein>
<evidence type="ECO:0000313" key="2">
    <source>
        <dbReference type="EMBL" id="AIN95407.1"/>
    </source>
</evidence>
<dbReference type="VEuPathDB" id="TriTrypDB:LPAL13_040014300"/>
<sequence length="257" mass="27719">MLSCLFMFRVVRAALDSSLAPLLYACVFSSGLPLCPSSALLCLVVIAASSSSSSKPLLTPTAHPRHAYRKKLMELSNMRSRPRYSPLHQPVSSVRQDTTNTYPHAYAVPSRQTSSADDGHDNTVAAAAPARPSVSGYGKPRMHASKHATYSSDVNHCLSHPMPELAPTAAPAMAMTQPPSHPQQKSKSVVYTVQNSTTATRAHETEYGGVLTICTTTVTRTITERLVASDEDDDNSENGEVRLEEEHNEVSLPSPSC</sequence>
<dbReference type="Proteomes" id="UP000063063">
    <property type="component" value="Chromosome 4"/>
</dbReference>
<dbReference type="EMBL" id="CP009373">
    <property type="protein sequence ID" value="AIN95407.1"/>
    <property type="molecule type" value="Genomic_DNA"/>
</dbReference>
<dbReference type="RefSeq" id="XP_010703729.1">
    <property type="nucleotide sequence ID" value="XM_010705427.1"/>
</dbReference>
<dbReference type="VEuPathDB" id="TriTrypDB:LPMP_040830"/>
<reference evidence="2 3" key="1">
    <citation type="journal article" date="2015" name="Sci. Rep.">
        <title>The genome of Leishmania panamensis: insights into genomics of the L. (Viannia) subgenus.</title>
        <authorList>
            <person name="Llanes A."/>
            <person name="Restrepo C.M."/>
            <person name="Vecchio G.D."/>
            <person name="Anguizola F.J."/>
            <person name="Lleonart R."/>
        </authorList>
    </citation>
    <scope>NUCLEOTIDE SEQUENCE [LARGE SCALE GENOMIC DNA]</scope>
    <source>
        <strain evidence="2 3">MHOM/PA/94/PSC-1</strain>
    </source>
</reference>
<feature type="region of interest" description="Disordered" evidence="1">
    <location>
        <begin position="225"/>
        <end position="257"/>
    </location>
</feature>
<organism evidence="2 3">
    <name type="scientific">Leishmania panamensis</name>
    <dbReference type="NCBI Taxonomy" id="5679"/>
    <lineage>
        <taxon>Eukaryota</taxon>
        <taxon>Discoba</taxon>
        <taxon>Euglenozoa</taxon>
        <taxon>Kinetoplastea</taxon>
        <taxon>Metakinetoplastina</taxon>
        <taxon>Trypanosomatida</taxon>
        <taxon>Trypanosomatidae</taxon>
        <taxon>Leishmaniinae</taxon>
        <taxon>Leishmania</taxon>
        <taxon>Leishmania guyanensis species complex</taxon>
    </lineage>
</organism>
<feature type="region of interest" description="Disordered" evidence="1">
    <location>
        <begin position="109"/>
        <end position="143"/>
    </location>
</feature>
<evidence type="ECO:0000256" key="1">
    <source>
        <dbReference type="SAM" id="MobiDB-lite"/>
    </source>
</evidence>
<dbReference type="AlphaFoldDB" id="A0A088RHF0"/>